<evidence type="ECO:0000313" key="11">
    <source>
        <dbReference type="EMBL" id="ADI38548.1"/>
    </source>
</evidence>
<feature type="signal peptide" evidence="9">
    <location>
        <begin position="1"/>
        <end position="28"/>
    </location>
</feature>
<proteinExistence type="predicted"/>
<dbReference type="eggNOG" id="COG4775">
    <property type="taxonomic scope" value="Bacteria"/>
</dbReference>
<dbReference type="HOGENOM" id="CLU_007664_1_1_0"/>
<name>D6YWN7_WADCW</name>
<dbReference type="InterPro" id="IPR010827">
    <property type="entry name" value="BamA/TamA_POTRA"/>
</dbReference>
<dbReference type="PANTHER" id="PTHR12815">
    <property type="entry name" value="SORTING AND ASSEMBLY MACHINERY SAMM50 PROTEIN FAMILY MEMBER"/>
    <property type="match status" value="1"/>
</dbReference>
<evidence type="ECO:0000256" key="7">
    <source>
        <dbReference type="ARBA" id="ARBA00023237"/>
    </source>
</evidence>
<dbReference type="PANTHER" id="PTHR12815:SF47">
    <property type="entry name" value="TRANSLOCATION AND ASSEMBLY MODULE SUBUNIT TAMA"/>
    <property type="match status" value="1"/>
</dbReference>
<evidence type="ECO:0000256" key="2">
    <source>
        <dbReference type="ARBA" id="ARBA00022452"/>
    </source>
</evidence>
<dbReference type="Proteomes" id="UP000001505">
    <property type="component" value="Chromosome"/>
</dbReference>
<sequence length="818" mass="93074">MFFNRMHKFIRLSLFVILTSLSTLNALAPQFEEMRVGRIEIQISGKPDDSKEQLATTIRNRLKTKQGESFSQAAFDADLKMLVQDYDRIEPLVEIHEGKIEIKLNIWPNPTIQRIRWEGNERMRTSKLKSELGIAEGSVYDRQKFNEAFHNLKAFYVKKGFFEAELDYSVAHDDNTNSVVINICIREGRAGKIKDIVFSNFTEEEQKCILQMMVTKRYNFFLSWLMGTGIYNDDMILHDKFQILNYIQNQGYADAKVDLEVFEAKQDDRIVISVTVDRGKRYYFDDITIEGNTIYSDEELMRCIPIRKGAPYSPEKLIDSVQVITNYYGRNGYIDAFANYIPKLDDNGCSYKITMHVEEGDQYRVGLIKVIGNHCTQTKVILHETLLVPGEVFNLEKLKITERRLCNIGYFNNVNVYAVKSTEDSVLPGCYRDVHIEVEEGSTGNLGASVGFSTAEDIFASISVTECNFNIKGLQCFSENGLCGLRGGGEFAHLALSLGAKSSKYALSWTKPYFMDTPWSVGFDIDRSMKCYVSDDYSIKSVGLALHGTYECNAFMRVGAHYRIRYSYNDIDLNCNCPVDENGHKDHEDCNVPTLQSIKETEAADGMISALGYTWQYNTTNHPICPTQGLRSTAQFEVVGLGGDAHFFSFAYLNCWYYNLWNKLIFKARGDFRFIQPMSGQRIERIPLEERFFLGGDNLVRGYHAYRLGPVFDEKNTQTDQAVPDYDDPKGGISMQLFSFELSKPILGCGDAFVFFDSGALSSRKWSFGRFYSSYGLGARLQVFGNGSPPLMVGYGWPLNPKNDSQVKQFFITVGGKF</sequence>
<dbReference type="Gene3D" id="3.10.20.310">
    <property type="entry name" value="membrane protein fhac"/>
    <property type="match status" value="4"/>
</dbReference>
<dbReference type="PROSITE" id="PS51779">
    <property type="entry name" value="POTRA"/>
    <property type="match status" value="2"/>
</dbReference>
<dbReference type="KEGG" id="wch:wcw_1191"/>
<dbReference type="InterPro" id="IPR000184">
    <property type="entry name" value="Bac_surfAg_D15"/>
</dbReference>
<dbReference type="Gene3D" id="2.40.160.50">
    <property type="entry name" value="membrane protein fhac: a member of the omp85/tpsb transporter family"/>
    <property type="match status" value="1"/>
</dbReference>
<evidence type="ECO:0000256" key="6">
    <source>
        <dbReference type="ARBA" id="ARBA00023136"/>
    </source>
</evidence>
<dbReference type="GO" id="GO:0009279">
    <property type="term" value="C:cell outer membrane"/>
    <property type="evidence" value="ECO:0007669"/>
    <property type="project" value="UniProtKB-UniRule"/>
</dbReference>
<dbReference type="OrthoDB" id="9803054at2"/>
<organism evidence="11 12">
    <name type="scientific">Waddlia chondrophila (strain ATCC VR-1470 / WSU 86-1044)</name>
    <dbReference type="NCBI Taxonomy" id="716544"/>
    <lineage>
        <taxon>Bacteria</taxon>
        <taxon>Pseudomonadati</taxon>
        <taxon>Chlamydiota</taxon>
        <taxon>Chlamydiia</taxon>
        <taxon>Parachlamydiales</taxon>
        <taxon>Waddliaceae</taxon>
        <taxon>Waddlia</taxon>
    </lineage>
</organism>
<feature type="domain" description="POTRA" evidence="10">
    <location>
        <begin position="282"/>
        <end position="360"/>
    </location>
</feature>
<evidence type="ECO:0000256" key="1">
    <source>
        <dbReference type="ARBA" id="ARBA00004370"/>
    </source>
</evidence>
<evidence type="ECO:0000259" key="10">
    <source>
        <dbReference type="PROSITE" id="PS51779"/>
    </source>
</evidence>
<dbReference type="STRING" id="716544.wcw_1191"/>
<dbReference type="RefSeq" id="WP_013182261.1">
    <property type="nucleotide sequence ID" value="NC_014225.1"/>
</dbReference>
<accession>D6YWN7</accession>
<evidence type="ECO:0000313" key="12">
    <source>
        <dbReference type="Proteomes" id="UP000001505"/>
    </source>
</evidence>
<dbReference type="NCBIfam" id="TIGR03303">
    <property type="entry name" value="OM_YaeT"/>
    <property type="match status" value="1"/>
</dbReference>
<dbReference type="InterPro" id="IPR034746">
    <property type="entry name" value="POTRA"/>
</dbReference>
<keyword evidence="7" id="KW-0998">Cell outer membrane</keyword>
<dbReference type="EMBL" id="CP001928">
    <property type="protein sequence ID" value="ADI38548.1"/>
    <property type="molecule type" value="Genomic_DNA"/>
</dbReference>
<gene>
    <name evidence="11" type="primary">yaeT</name>
    <name evidence="11" type="ordered locus">wcw_1191</name>
</gene>
<dbReference type="AlphaFoldDB" id="D6YWN7"/>
<dbReference type="InterPro" id="IPR023707">
    <property type="entry name" value="OM_assembly_BamA"/>
</dbReference>
<dbReference type="InterPro" id="IPR039910">
    <property type="entry name" value="D15-like"/>
</dbReference>
<dbReference type="GO" id="GO:0071709">
    <property type="term" value="P:membrane assembly"/>
    <property type="evidence" value="ECO:0007669"/>
    <property type="project" value="InterPro"/>
</dbReference>
<keyword evidence="2" id="KW-1134">Transmembrane beta strand</keyword>
<dbReference type="Pfam" id="PF07244">
    <property type="entry name" value="POTRA"/>
    <property type="match status" value="4"/>
</dbReference>
<keyword evidence="3" id="KW-0812">Transmembrane</keyword>
<keyword evidence="6" id="KW-0472">Membrane</keyword>
<feature type="chain" id="PRO_5003091332" description="Outer membrane protein assembly factor BamA" evidence="9">
    <location>
        <begin position="29"/>
        <end position="818"/>
    </location>
</feature>
<dbReference type="Pfam" id="PF01103">
    <property type="entry name" value="Omp85"/>
    <property type="match status" value="1"/>
</dbReference>
<evidence type="ECO:0000256" key="9">
    <source>
        <dbReference type="SAM" id="SignalP"/>
    </source>
</evidence>
<protein>
    <recommendedName>
        <fullName evidence="8">Outer membrane protein assembly factor BamA</fullName>
    </recommendedName>
</protein>
<evidence type="ECO:0000256" key="5">
    <source>
        <dbReference type="ARBA" id="ARBA00022737"/>
    </source>
</evidence>
<dbReference type="PIRSF" id="PIRSF006076">
    <property type="entry name" value="OM_assembly_OMP85"/>
    <property type="match status" value="1"/>
</dbReference>
<evidence type="ECO:0000256" key="3">
    <source>
        <dbReference type="ARBA" id="ARBA00022692"/>
    </source>
</evidence>
<keyword evidence="4 9" id="KW-0732">Signal</keyword>
<feature type="domain" description="POTRA" evidence="10">
    <location>
        <begin position="363"/>
        <end position="441"/>
    </location>
</feature>
<evidence type="ECO:0000256" key="4">
    <source>
        <dbReference type="ARBA" id="ARBA00022729"/>
    </source>
</evidence>
<evidence type="ECO:0000256" key="8">
    <source>
        <dbReference type="NCBIfam" id="TIGR03303"/>
    </source>
</evidence>
<keyword evidence="12" id="KW-1185">Reference proteome</keyword>
<keyword evidence="5" id="KW-0677">Repeat</keyword>
<reference evidence="11 12" key="1">
    <citation type="journal article" date="2010" name="PLoS ONE">
        <title>The Waddlia genome: a window into chlamydial biology.</title>
        <authorList>
            <person name="Bertelli C."/>
            <person name="Collyn F."/>
            <person name="Croxatto A."/>
            <person name="Ruckert C."/>
            <person name="Polkinghorne A."/>
            <person name="Kebbi-Beghdadi C."/>
            <person name="Goesmann A."/>
            <person name="Vaughan L."/>
            <person name="Greub G."/>
        </authorList>
    </citation>
    <scope>NUCLEOTIDE SEQUENCE [LARGE SCALE GENOMIC DNA]</scope>
    <source>
        <strain evidence="12">ATCC VR-1470 / WSU 86-1044</strain>
    </source>
</reference>
<comment type="subcellular location">
    <subcellularLocation>
        <location evidence="1">Membrane</location>
    </subcellularLocation>
</comment>